<proteinExistence type="predicted"/>
<name>A0A919H396_9ACTN</name>
<feature type="compositionally biased region" description="Low complexity" evidence="1">
    <location>
        <begin position="24"/>
        <end position="37"/>
    </location>
</feature>
<evidence type="ECO:0000313" key="3">
    <source>
        <dbReference type="Proteomes" id="UP000600026"/>
    </source>
</evidence>
<evidence type="ECO:0000256" key="1">
    <source>
        <dbReference type="SAM" id="MobiDB-lite"/>
    </source>
</evidence>
<sequence>MQVSVISTAETVLFTIRPPRDPPARTGAGAPADAPAGGCAGGSGGTLITLPGDG</sequence>
<dbReference type="EMBL" id="BNEE01000006">
    <property type="protein sequence ID" value="GHI85898.1"/>
    <property type="molecule type" value="Genomic_DNA"/>
</dbReference>
<evidence type="ECO:0000313" key="2">
    <source>
        <dbReference type="EMBL" id="GHI85898.1"/>
    </source>
</evidence>
<keyword evidence="3" id="KW-1185">Reference proteome</keyword>
<feature type="region of interest" description="Disordered" evidence="1">
    <location>
        <begin position="16"/>
        <end position="54"/>
    </location>
</feature>
<dbReference type="Proteomes" id="UP000600026">
    <property type="component" value="Unassembled WGS sequence"/>
</dbReference>
<reference evidence="2" key="1">
    <citation type="submission" date="2020-09" db="EMBL/GenBank/DDBJ databases">
        <title>Whole genome shotgun sequence of Streptomyces xanthophaeus NBRC 12829.</title>
        <authorList>
            <person name="Komaki H."/>
            <person name="Tamura T."/>
        </authorList>
    </citation>
    <scope>NUCLEOTIDE SEQUENCE</scope>
    <source>
        <strain evidence="2">NBRC 12829</strain>
    </source>
</reference>
<gene>
    <name evidence="2" type="ORF">Sxan_32620</name>
</gene>
<organism evidence="2 3">
    <name type="scientific">Streptomyces xanthophaeus</name>
    <dbReference type="NCBI Taxonomy" id="67385"/>
    <lineage>
        <taxon>Bacteria</taxon>
        <taxon>Bacillati</taxon>
        <taxon>Actinomycetota</taxon>
        <taxon>Actinomycetes</taxon>
        <taxon>Kitasatosporales</taxon>
        <taxon>Streptomycetaceae</taxon>
        <taxon>Streptomyces</taxon>
    </lineage>
</organism>
<protein>
    <submittedName>
        <fullName evidence="2">Uncharacterized protein</fullName>
    </submittedName>
</protein>
<accession>A0A919H396</accession>
<dbReference type="AlphaFoldDB" id="A0A919H396"/>
<comment type="caution">
    <text evidence="2">The sequence shown here is derived from an EMBL/GenBank/DDBJ whole genome shotgun (WGS) entry which is preliminary data.</text>
</comment>